<dbReference type="PROSITE" id="PS50042">
    <property type="entry name" value="CNMP_BINDING_3"/>
    <property type="match status" value="1"/>
</dbReference>
<dbReference type="Proteomes" id="UP000552241">
    <property type="component" value="Unassembled WGS sequence"/>
</dbReference>
<organism evidence="2 3">
    <name type="scientific">Moheibacter lacus</name>
    <dbReference type="NCBI Taxonomy" id="2745851"/>
    <lineage>
        <taxon>Bacteria</taxon>
        <taxon>Pseudomonadati</taxon>
        <taxon>Bacteroidota</taxon>
        <taxon>Flavobacteriia</taxon>
        <taxon>Flavobacteriales</taxon>
        <taxon>Weeksellaceae</taxon>
        <taxon>Moheibacter</taxon>
    </lineage>
</organism>
<dbReference type="Gene3D" id="2.60.120.10">
    <property type="entry name" value="Jelly Rolls"/>
    <property type="match status" value="1"/>
</dbReference>
<dbReference type="CDD" id="cd00038">
    <property type="entry name" value="CAP_ED"/>
    <property type="match status" value="1"/>
</dbReference>
<keyword evidence="3" id="KW-1185">Reference proteome</keyword>
<dbReference type="SMART" id="SM00100">
    <property type="entry name" value="cNMP"/>
    <property type="match status" value="1"/>
</dbReference>
<gene>
    <name evidence="2" type="ORF">HU137_08755</name>
</gene>
<comment type="caution">
    <text evidence="2">The sequence shown here is derived from an EMBL/GenBank/DDBJ whole genome shotgun (WGS) entry which is preliminary data.</text>
</comment>
<evidence type="ECO:0000259" key="1">
    <source>
        <dbReference type="PROSITE" id="PS50042"/>
    </source>
</evidence>
<protein>
    <submittedName>
        <fullName evidence="2">Crp/Fnr family transcriptional regulator</fullName>
    </submittedName>
</protein>
<dbReference type="RefSeq" id="WP_182043465.1">
    <property type="nucleotide sequence ID" value="NZ_JACDZE010000002.1"/>
</dbReference>
<sequence>MINSLACIYQHPLLSKANLDIIFSAHRRIKVSKNEFLLREGEVLNSYYVLESGLVRAFVHDFDNNEITTEFFVKNEIVIVPSSLFQRIPSKENLQAVTNAVLWKIEFDDFEKLFDQIEGFKDWGRLWFTFQLFSNKQRSLDMITETATNRYLKLMKEKPSIVKSAPLKQIASYLGITDSSLSRIRREILYNSKS</sequence>
<reference evidence="2 3" key="1">
    <citation type="submission" date="2020-07" db="EMBL/GenBank/DDBJ databases">
        <title>Moheibacter lacus sp. nov., a member of the family Flavobacteriaceae isolated from freshwater lake sediment.</title>
        <authorList>
            <person name="Liu Y."/>
        </authorList>
    </citation>
    <scope>NUCLEOTIDE SEQUENCE [LARGE SCALE GENOMIC DNA]</scope>
    <source>
        <strain evidence="2 3">BDHS18</strain>
    </source>
</reference>
<dbReference type="InterPro" id="IPR000595">
    <property type="entry name" value="cNMP-bd_dom"/>
</dbReference>
<dbReference type="SUPFAM" id="SSF51206">
    <property type="entry name" value="cAMP-binding domain-like"/>
    <property type="match status" value="1"/>
</dbReference>
<dbReference type="InterPro" id="IPR014710">
    <property type="entry name" value="RmlC-like_jellyroll"/>
</dbReference>
<name>A0A838ZQZ8_9FLAO</name>
<proteinExistence type="predicted"/>
<dbReference type="Pfam" id="PF00027">
    <property type="entry name" value="cNMP_binding"/>
    <property type="match status" value="1"/>
</dbReference>
<accession>A0A838ZQZ8</accession>
<feature type="domain" description="Cyclic nucleotide-binding" evidence="1">
    <location>
        <begin position="14"/>
        <end position="114"/>
    </location>
</feature>
<dbReference type="InterPro" id="IPR018490">
    <property type="entry name" value="cNMP-bd_dom_sf"/>
</dbReference>
<evidence type="ECO:0000313" key="3">
    <source>
        <dbReference type="Proteomes" id="UP000552241"/>
    </source>
</evidence>
<dbReference type="EMBL" id="JACDZE010000002">
    <property type="protein sequence ID" value="MBA5629855.1"/>
    <property type="molecule type" value="Genomic_DNA"/>
</dbReference>
<dbReference type="AlphaFoldDB" id="A0A838ZQZ8"/>
<evidence type="ECO:0000313" key="2">
    <source>
        <dbReference type="EMBL" id="MBA5629855.1"/>
    </source>
</evidence>